<organism evidence="2 3">
    <name type="scientific">Brassica cretica</name>
    <name type="common">Mustard</name>
    <dbReference type="NCBI Taxonomy" id="69181"/>
    <lineage>
        <taxon>Eukaryota</taxon>
        <taxon>Viridiplantae</taxon>
        <taxon>Streptophyta</taxon>
        <taxon>Embryophyta</taxon>
        <taxon>Tracheophyta</taxon>
        <taxon>Spermatophyta</taxon>
        <taxon>Magnoliopsida</taxon>
        <taxon>eudicotyledons</taxon>
        <taxon>Gunneridae</taxon>
        <taxon>Pentapetalae</taxon>
        <taxon>rosids</taxon>
        <taxon>malvids</taxon>
        <taxon>Brassicales</taxon>
        <taxon>Brassicaceae</taxon>
        <taxon>Brassiceae</taxon>
        <taxon>Brassica</taxon>
    </lineage>
</organism>
<dbReference type="EMBL" id="QGKX02000095">
    <property type="protein sequence ID" value="KAF3574178.1"/>
    <property type="molecule type" value="Genomic_DNA"/>
</dbReference>
<accession>A0A8S9RLP0</accession>
<evidence type="ECO:0000313" key="3">
    <source>
        <dbReference type="Proteomes" id="UP000712600"/>
    </source>
</evidence>
<dbReference type="PANTHER" id="PTHR33067">
    <property type="entry name" value="RNA-DIRECTED DNA POLYMERASE-RELATED"/>
    <property type="match status" value="1"/>
</dbReference>
<sequence length="250" mass="28895">MVATLIRVRDERGDLYDKEGHLRNATGQRETAIDRQPPAPIDRRAPITYRVQMPQIDVACLNALRPKPKPSENPPEAVRTPPEDETDSMEVDRVPTGRTLRKRKEKLEKHLKMGANEKEKESFRKRVFRIPLDNPFEEAYFAHRLWMFFRETRETEEDIWRMFCEVREKMRKRVTLKKKSDPGQFTIPSTVKGIEFPHALCDTGAPRNSGGIVRDLEVQIGNALVPVDSHVLDIKLNWNSSLLLGEPSCQ</sequence>
<dbReference type="Proteomes" id="UP000712600">
    <property type="component" value="Unassembled WGS sequence"/>
</dbReference>
<gene>
    <name evidence="2" type="ORF">F2Q69_00059703</name>
</gene>
<evidence type="ECO:0000313" key="2">
    <source>
        <dbReference type="EMBL" id="KAF3574178.1"/>
    </source>
</evidence>
<feature type="region of interest" description="Disordered" evidence="1">
    <location>
        <begin position="64"/>
        <end position="98"/>
    </location>
</feature>
<reference evidence="2" key="1">
    <citation type="submission" date="2019-12" db="EMBL/GenBank/DDBJ databases">
        <title>Genome sequencing and annotation of Brassica cretica.</title>
        <authorList>
            <person name="Studholme D.J."/>
            <person name="Sarris P."/>
        </authorList>
    </citation>
    <scope>NUCLEOTIDE SEQUENCE</scope>
    <source>
        <strain evidence="2">PFS-109/04</strain>
        <tissue evidence="2">Leaf</tissue>
    </source>
</reference>
<protein>
    <submittedName>
        <fullName evidence="2">Uncharacterized protein</fullName>
    </submittedName>
</protein>
<dbReference type="AlphaFoldDB" id="A0A8S9RLP0"/>
<name>A0A8S9RLP0_BRACR</name>
<dbReference type="PANTHER" id="PTHR33067:SF31">
    <property type="entry name" value="RNA-DIRECTED DNA POLYMERASE"/>
    <property type="match status" value="1"/>
</dbReference>
<evidence type="ECO:0000256" key="1">
    <source>
        <dbReference type="SAM" id="MobiDB-lite"/>
    </source>
</evidence>
<proteinExistence type="predicted"/>
<comment type="caution">
    <text evidence="2">The sequence shown here is derived from an EMBL/GenBank/DDBJ whole genome shotgun (WGS) entry which is preliminary data.</text>
</comment>